<accession>A0A6T8ALQ7</accession>
<comment type="function">
    <text evidence="5">Subunit of the integral membrane V0 complex of vacuolar ATPase. Vacuolar ATPase is responsible for acidifying a variety of intracellular compartments in eukaryotic cells, thus providing most of the energy required for transport processes in the vacuolar system.</text>
</comment>
<organism evidence="7">
    <name type="scientific">Prymnesium polylepis</name>
    <dbReference type="NCBI Taxonomy" id="72548"/>
    <lineage>
        <taxon>Eukaryota</taxon>
        <taxon>Haptista</taxon>
        <taxon>Haptophyta</taxon>
        <taxon>Prymnesiophyceae</taxon>
        <taxon>Prymnesiales</taxon>
        <taxon>Prymnesiaceae</taxon>
        <taxon>Prymnesium</taxon>
    </lineage>
</organism>
<keyword evidence="3 6" id="KW-0375">Hydrogen ion transport</keyword>
<comment type="similarity">
    <text evidence="1 6">Belongs to the V-ATPase V0D/AC39 subunit family.</text>
</comment>
<dbReference type="PIRSF" id="PIRSF018497">
    <property type="entry name" value="V-ATP_synth_D"/>
    <property type="match status" value="1"/>
</dbReference>
<keyword evidence="4 6" id="KW-0406">Ion transport</keyword>
<sequence length="345" mass="39251">MLFSNIDDGYLEAILRGFRGGILTSTDYANLCQCESIDDMKMHLAGTEYGNFLQNEASPISTTTLAEKCTEKLVEEFNFLRVQAVEPLATFMDYITYGYMIDNVVLVITGTHHDRDAAELLEKCHPLGMFDSMAVLCAPHTPAELYQLVLVDSPLGPYFGDCLSLDDLDELNIEIIRNTLYKAYLEDFYAFCSNVGGATKEVMCGILELEADRRAINITVNSLDTDLDLKQREKLYPSIGLLYPEGTSRLAKATDQDAVRSAIDAFPDFRGLLSDQGFEDDKSIEDQFFELEVNLNRLAFEQQFHYGMYYAFVKLKEQEIRNIVWIAECISQDQRSRMNQYINIF</sequence>
<dbReference type="PANTHER" id="PTHR11028">
    <property type="entry name" value="VACUOLAR ATP SYNTHASE SUBUNIT AC39"/>
    <property type="match status" value="1"/>
</dbReference>
<dbReference type="GO" id="GO:0033179">
    <property type="term" value="C:proton-transporting V-type ATPase, V0 domain"/>
    <property type="evidence" value="ECO:0007669"/>
    <property type="project" value="InterPro"/>
</dbReference>
<dbReference type="InterPro" id="IPR016727">
    <property type="entry name" value="ATPase_V0-cplx_dsu"/>
</dbReference>
<dbReference type="EMBL" id="HBKO01026523">
    <property type="protein sequence ID" value="CAE2236145.1"/>
    <property type="molecule type" value="Transcribed_RNA"/>
</dbReference>
<evidence type="ECO:0000256" key="3">
    <source>
        <dbReference type="ARBA" id="ARBA00022781"/>
    </source>
</evidence>
<comment type="subunit">
    <text evidence="6">V-ATPase is a heteromultimeric enzyme made up of two complexes: the ATP-hydrolytic V1 complex and the proton translocation V0 complex.</text>
</comment>
<dbReference type="FunFam" id="1.20.1690.10:FF:000001">
    <property type="entry name" value="V-type proton ATPase subunit"/>
    <property type="match status" value="1"/>
</dbReference>
<dbReference type="GO" id="GO:0046961">
    <property type="term" value="F:proton-transporting ATPase activity, rotational mechanism"/>
    <property type="evidence" value="ECO:0007669"/>
    <property type="project" value="InterPro"/>
</dbReference>
<dbReference type="AlphaFoldDB" id="A0A6T8ALQ7"/>
<gene>
    <name evidence="7" type="ORF">CPOL0286_LOCUS12139</name>
</gene>
<dbReference type="FunFam" id="1.10.132.50:FF:000002">
    <property type="entry name" value="V-type proton ATPase subunit"/>
    <property type="match status" value="1"/>
</dbReference>
<evidence type="ECO:0000256" key="1">
    <source>
        <dbReference type="ARBA" id="ARBA00006709"/>
    </source>
</evidence>
<proteinExistence type="inferred from homology"/>
<dbReference type="InterPro" id="IPR035067">
    <property type="entry name" value="V-type_ATPase_csu/dsu"/>
</dbReference>
<dbReference type="FunFam" id="1.20.1690.10:FF:000003">
    <property type="entry name" value="V-type proton ATPase subunit"/>
    <property type="match status" value="1"/>
</dbReference>
<keyword evidence="2 6" id="KW-0813">Transport</keyword>
<dbReference type="GO" id="GO:0005773">
    <property type="term" value="C:vacuole"/>
    <property type="evidence" value="ECO:0007669"/>
    <property type="project" value="UniProtKB-ARBA"/>
</dbReference>
<evidence type="ECO:0000256" key="6">
    <source>
        <dbReference type="PIRNR" id="PIRNR018497"/>
    </source>
</evidence>
<evidence type="ECO:0000256" key="5">
    <source>
        <dbReference type="ARBA" id="ARBA00059209"/>
    </source>
</evidence>
<dbReference type="Gene3D" id="1.20.1690.10">
    <property type="entry name" value="V-type ATP synthase subunit C domain"/>
    <property type="match status" value="2"/>
</dbReference>
<dbReference type="InterPro" id="IPR002843">
    <property type="entry name" value="ATPase_V0-cplx_csu/dsu"/>
</dbReference>
<name>A0A6T8ALQ7_9EUKA</name>
<dbReference type="InterPro" id="IPR036079">
    <property type="entry name" value="ATPase_csu/dsu_sf"/>
</dbReference>
<evidence type="ECO:0000256" key="4">
    <source>
        <dbReference type="ARBA" id="ARBA00023065"/>
    </source>
</evidence>
<dbReference type="SUPFAM" id="SSF103486">
    <property type="entry name" value="V-type ATP synthase subunit C"/>
    <property type="match status" value="1"/>
</dbReference>
<evidence type="ECO:0000313" key="7">
    <source>
        <dbReference type="EMBL" id="CAE2236145.1"/>
    </source>
</evidence>
<evidence type="ECO:0000256" key="2">
    <source>
        <dbReference type="ARBA" id="ARBA00022448"/>
    </source>
</evidence>
<reference evidence="7" key="1">
    <citation type="submission" date="2021-01" db="EMBL/GenBank/DDBJ databases">
        <authorList>
            <person name="Corre E."/>
            <person name="Pelletier E."/>
            <person name="Niang G."/>
            <person name="Scheremetjew M."/>
            <person name="Finn R."/>
            <person name="Kale V."/>
            <person name="Holt S."/>
            <person name="Cochrane G."/>
            <person name="Meng A."/>
            <person name="Brown T."/>
            <person name="Cohen L."/>
        </authorList>
    </citation>
    <scope>NUCLEOTIDE SEQUENCE</scope>
    <source>
        <strain evidence="7">UIO037</strain>
    </source>
</reference>
<protein>
    <recommendedName>
        <fullName evidence="6">V-type proton ATPase subunit</fullName>
    </recommendedName>
</protein>
<dbReference type="Gene3D" id="1.10.132.50">
    <property type="entry name" value="ATP synthase (C/AC39) subunit, domain 3"/>
    <property type="match status" value="1"/>
</dbReference>
<dbReference type="Pfam" id="PF01992">
    <property type="entry name" value="vATP-synt_AC39"/>
    <property type="match status" value="1"/>
</dbReference>
<comment type="function">
    <text evidence="6">Subunit of the V0 complex of vacuolar(H+)-ATPase (V-ATPase), a multisubunit enzyme composed of a peripheral complex (V1) that hydrolyzes ATP and a membrane integral complex (V0) that translocates protons. V-ATPase is responsible for acidifying and maintaining the pH of intracellular compartments and in some cell types, is targeted to the plasma membrane, where it is responsible for acidifying the extracellular environment.</text>
</comment>
<dbReference type="InterPro" id="IPR044911">
    <property type="entry name" value="V-type_ATPase_csu/dsu_dom_3"/>
</dbReference>